<organism evidence="4 5">
    <name type="scientific">Roseiflexus castenholzii (strain DSM 13941 / HLO8)</name>
    <dbReference type="NCBI Taxonomy" id="383372"/>
    <lineage>
        <taxon>Bacteria</taxon>
        <taxon>Bacillati</taxon>
        <taxon>Chloroflexota</taxon>
        <taxon>Chloroflexia</taxon>
        <taxon>Chloroflexales</taxon>
        <taxon>Roseiflexineae</taxon>
        <taxon>Roseiflexaceae</taxon>
        <taxon>Roseiflexus</taxon>
    </lineage>
</organism>
<keyword evidence="2" id="KW-0732">Signal</keyword>
<dbReference type="InterPro" id="IPR049279">
    <property type="entry name" value="DUF3108-like"/>
</dbReference>
<feature type="region of interest" description="Disordered" evidence="1">
    <location>
        <begin position="21"/>
        <end position="59"/>
    </location>
</feature>
<feature type="compositionally biased region" description="Polar residues" evidence="1">
    <location>
        <begin position="21"/>
        <end position="44"/>
    </location>
</feature>
<dbReference type="AlphaFoldDB" id="A7NGE7"/>
<dbReference type="RefSeq" id="WP_011997938.1">
    <property type="nucleotide sequence ID" value="NC_009767.1"/>
</dbReference>
<feature type="chain" id="PRO_5002710921" description="DUF3108 domain-containing protein" evidence="2">
    <location>
        <begin position="19"/>
        <end position="268"/>
    </location>
</feature>
<dbReference type="STRING" id="383372.Rcas_0402"/>
<proteinExistence type="predicted"/>
<dbReference type="Pfam" id="PF21347">
    <property type="entry name" value="DUF3108_like"/>
    <property type="match status" value="1"/>
</dbReference>
<dbReference type="EMBL" id="CP000804">
    <property type="protein sequence ID" value="ABU56534.1"/>
    <property type="molecule type" value="Genomic_DNA"/>
</dbReference>
<evidence type="ECO:0000313" key="5">
    <source>
        <dbReference type="Proteomes" id="UP000000263"/>
    </source>
</evidence>
<evidence type="ECO:0000259" key="3">
    <source>
        <dbReference type="Pfam" id="PF21347"/>
    </source>
</evidence>
<evidence type="ECO:0000313" key="4">
    <source>
        <dbReference type="EMBL" id="ABU56534.1"/>
    </source>
</evidence>
<reference evidence="4 5" key="1">
    <citation type="submission" date="2007-08" db="EMBL/GenBank/DDBJ databases">
        <title>Complete sequence of Roseiflexus castenholzii DSM 13941.</title>
        <authorList>
            <consortium name="US DOE Joint Genome Institute"/>
            <person name="Copeland A."/>
            <person name="Lucas S."/>
            <person name="Lapidus A."/>
            <person name="Barry K."/>
            <person name="Glavina del Rio T."/>
            <person name="Dalin E."/>
            <person name="Tice H."/>
            <person name="Pitluck S."/>
            <person name="Thompson L.S."/>
            <person name="Brettin T."/>
            <person name="Bruce D."/>
            <person name="Detter J.C."/>
            <person name="Han C."/>
            <person name="Tapia R."/>
            <person name="Schmutz J."/>
            <person name="Larimer F."/>
            <person name="Land M."/>
            <person name="Hauser L."/>
            <person name="Kyrpides N."/>
            <person name="Mikhailova N."/>
            <person name="Bryant D.A."/>
            <person name="Hanada S."/>
            <person name="Tsukatani Y."/>
            <person name="Richardson P."/>
        </authorList>
    </citation>
    <scope>NUCLEOTIDE SEQUENCE [LARGE SCALE GENOMIC DNA]</scope>
    <source>
        <strain evidence="5">DSM 13941 / HLO8</strain>
    </source>
</reference>
<dbReference type="KEGG" id="rca:Rcas_0402"/>
<name>A7NGE7_ROSCS</name>
<keyword evidence="5" id="KW-1185">Reference proteome</keyword>
<dbReference type="OrthoDB" id="25355at2"/>
<feature type="domain" description="DUF3108" evidence="3">
    <location>
        <begin position="158"/>
        <end position="248"/>
    </location>
</feature>
<accession>A7NGE7</accession>
<dbReference type="Proteomes" id="UP000000263">
    <property type="component" value="Chromosome"/>
</dbReference>
<gene>
    <name evidence="4" type="ordered locus">Rcas_0402</name>
</gene>
<sequence>MKKIFVWMILVVALSACGAPANSTPDSAPANSTPDSAPANSTPDSAPIKPTPTEPFSGVINEFESTQTPIANPTPEGDSNECDNPFYPVADEATWFFSISTGENAIHTMSVDDFGKFTITVKGANSTFTIDGQCNSEGVTIMNVPGAQTTYSGEYGSSAVTTVSVSGVSLPNNIAPGQQWTQTITVTTESGTSIIETNYTAVGFENVTVPAGEFYALKIEQDGYVTVFGQKVAMHGFNWYAEGVGPVKGAMDGAPVLELMMYDIPDKK</sequence>
<dbReference type="PROSITE" id="PS51257">
    <property type="entry name" value="PROKAR_LIPOPROTEIN"/>
    <property type="match status" value="1"/>
</dbReference>
<feature type="signal peptide" evidence="2">
    <location>
        <begin position="1"/>
        <end position="18"/>
    </location>
</feature>
<protein>
    <recommendedName>
        <fullName evidence="3">DUF3108 domain-containing protein</fullName>
    </recommendedName>
</protein>
<evidence type="ECO:0000256" key="2">
    <source>
        <dbReference type="SAM" id="SignalP"/>
    </source>
</evidence>
<evidence type="ECO:0000256" key="1">
    <source>
        <dbReference type="SAM" id="MobiDB-lite"/>
    </source>
</evidence>
<dbReference type="Gene3D" id="2.40.360.20">
    <property type="match status" value="1"/>
</dbReference>
<dbReference type="HOGENOM" id="CLU_920399_0_0_0"/>